<sequence length="70" mass="7873">PNLGGQFKPKFTGHFAPKSGGQFDRFFQSRAPVSLERTFTFRNSEKKWSGVRIIAANMDTVGTHQRQCGL</sequence>
<evidence type="ECO:0000313" key="2">
    <source>
        <dbReference type="Proteomes" id="UP000035900"/>
    </source>
</evidence>
<dbReference type="STRING" id="1304281.ACM44_01215"/>
<comment type="caution">
    <text evidence="1">The sequence shown here is derived from an EMBL/GenBank/DDBJ whole genome shotgun (WGS) entry which is preliminary data.</text>
</comment>
<dbReference type="PATRIC" id="fig|1304281.5.peg.255"/>
<dbReference type="EMBL" id="LFNG01000002">
    <property type="protein sequence ID" value="KMQ72391.1"/>
    <property type="molecule type" value="Genomic_DNA"/>
</dbReference>
<gene>
    <name evidence="1" type="ORF">ACM44_01215</name>
</gene>
<dbReference type="Proteomes" id="UP000035900">
    <property type="component" value="Unassembled WGS sequence"/>
</dbReference>
<organism evidence="1 2">
    <name type="scientific">Chryseobacterium koreense CCUG 49689</name>
    <dbReference type="NCBI Taxonomy" id="1304281"/>
    <lineage>
        <taxon>Bacteria</taxon>
        <taxon>Pseudomonadati</taxon>
        <taxon>Bacteroidota</taxon>
        <taxon>Flavobacteriia</taxon>
        <taxon>Flavobacteriales</taxon>
        <taxon>Weeksellaceae</taxon>
        <taxon>Chryseobacterium group</taxon>
        <taxon>Chryseobacterium</taxon>
    </lineage>
</organism>
<protein>
    <submittedName>
        <fullName evidence="1">Uncharacterized protein</fullName>
    </submittedName>
</protein>
<proteinExistence type="predicted"/>
<name>A0A0J7J2X3_9FLAO</name>
<keyword evidence="2" id="KW-1185">Reference proteome</keyword>
<reference evidence="1 2" key="1">
    <citation type="journal article" date="2004" name="Int. J. Syst. Evol. Microbiol.">
        <title>Kaistella koreensis gen. nov., sp. nov., a novel member of the Chryseobacterium-Bergeyella-Riemerella branch.</title>
        <authorList>
            <person name="Kim M.K."/>
            <person name="Im W.T."/>
            <person name="Shin Y.K."/>
            <person name="Lim J.H."/>
            <person name="Kim S.H."/>
            <person name="Lee B.C."/>
            <person name="Park M.Y."/>
            <person name="Lee K.Y."/>
            <person name="Lee S.T."/>
        </authorList>
    </citation>
    <scope>NUCLEOTIDE SEQUENCE [LARGE SCALE GENOMIC DNA]</scope>
    <source>
        <strain evidence="1 2">CCUG 49689</strain>
    </source>
</reference>
<feature type="non-terminal residue" evidence="1">
    <location>
        <position position="1"/>
    </location>
</feature>
<evidence type="ECO:0000313" key="1">
    <source>
        <dbReference type="EMBL" id="KMQ72391.1"/>
    </source>
</evidence>
<dbReference type="AlphaFoldDB" id="A0A0J7J2X3"/>
<accession>A0A0J7J2X3</accession>